<dbReference type="AlphaFoldDB" id="A0A5A7P8W0"/>
<feature type="region of interest" description="Disordered" evidence="1">
    <location>
        <begin position="266"/>
        <end position="295"/>
    </location>
</feature>
<accession>A0A5A7P8W0</accession>
<comment type="caution">
    <text evidence="2">The sequence shown here is derived from an EMBL/GenBank/DDBJ whole genome shotgun (WGS) entry which is preliminary data.</text>
</comment>
<feature type="compositionally biased region" description="Polar residues" evidence="1">
    <location>
        <begin position="144"/>
        <end position="170"/>
    </location>
</feature>
<feature type="region of interest" description="Disordered" evidence="1">
    <location>
        <begin position="143"/>
        <end position="185"/>
    </location>
</feature>
<sequence>MDHDTNRVEPSELLEDCWFFGNSLHRKSRMFRSLSEPCTSSDFAIDENSPGKSYEETYRSIEKLSINERKIERPSLIKAPSVPSTLERKDQKSDPQRSKRSNKNRKSSRGGLNRAPSLPISLEPEEFQDEEVEFSMGKLIRQASMKNSDTLPPRTHSTNKSLTPSPSITRQRSRRVPELESGKIEGSEETIRPQRLINQLKSHKSLIDLEYEVQGFKDLGFDFDDKELSPKVISMIPALQEKRDIIKEDEGKSARARRPYLSESWGAQSYSAPPVPSWGAQSYSPPPVPRWGGKRPAEDVKAQIKFWARAVASNVRQEC</sequence>
<name>A0A5A7P8W0_STRAF</name>
<feature type="compositionally biased region" description="Basic and acidic residues" evidence="1">
    <location>
        <begin position="86"/>
        <end position="97"/>
    </location>
</feature>
<evidence type="ECO:0000313" key="2">
    <source>
        <dbReference type="EMBL" id="GER29200.1"/>
    </source>
</evidence>
<dbReference type="PANTHER" id="PTHR33785:SF5">
    <property type="entry name" value="SERINE_ARGININE REPETITIVE MATRIX PROTEIN"/>
    <property type="match status" value="1"/>
</dbReference>
<feature type="compositionally biased region" description="Basic and acidic residues" evidence="1">
    <location>
        <begin position="175"/>
        <end position="185"/>
    </location>
</feature>
<feature type="compositionally biased region" description="Basic residues" evidence="1">
    <location>
        <begin position="98"/>
        <end position="108"/>
    </location>
</feature>
<keyword evidence="3" id="KW-1185">Reference proteome</keyword>
<dbReference type="Proteomes" id="UP000325081">
    <property type="component" value="Unassembled WGS sequence"/>
</dbReference>
<proteinExistence type="predicted"/>
<dbReference type="EMBL" id="BKCP01003336">
    <property type="protein sequence ID" value="GER29200.1"/>
    <property type="molecule type" value="Genomic_DNA"/>
</dbReference>
<protein>
    <submittedName>
        <fullName evidence="2">Uncharacterized protein</fullName>
    </submittedName>
</protein>
<organism evidence="2 3">
    <name type="scientific">Striga asiatica</name>
    <name type="common">Asiatic witchweed</name>
    <name type="synonym">Buchnera asiatica</name>
    <dbReference type="NCBI Taxonomy" id="4170"/>
    <lineage>
        <taxon>Eukaryota</taxon>
        <taxon>Viridiplantae</taxon>
        <taxon>Streptophyta</taxon>
        <taxon>Embryophyta</taxon>
        <taxon>Tracheophyta</taxon>
        <taxon>Spermatophyta</taxon>
        <taxon>Magnoliopsida</taxon>
        <taxon>eudicotyledons</taxon>
        <taxon>Gunneridae</taxon>
        <taxon>Pentapetalae</taxon>
        <taxon>asterids</taxon>
        <taxon>lamiids</taxon>
        <taxon>Lamiales</taxon>
        <taxon>Orobanchaceae</taxon>
        <taxon>Buchnereae</taxon>
        <taxon>Striga</taxon>
    </lineage>
</organism>
<dbReference type="OrthoDB" id="1875420at2759"/>
<gene>
    <name evidence="2" type="ORF">STAS_05032</name>
</gene>
<reference evidence="3" key="1">
    <citation type="journal article" date="2019" name="Curr. Biol.">
        <title>Genome Sequence of Striga asiatica Provides Insight into the Evolution of Plant Parasitism.</title>
        <authorList>
            <person name="Yoshida S."/>
            <person name="Kim S."/>
            <person name="Wafula E.K."/>
            <person name="Tanskanen J."/>
            <person name="Kim Y.M."/>
            <person name="Honaas L."/>
            <person name="Yang Z."/>
            <person name="Spallek T."/>
            <person name="Conn C.E."/>
            <person name="Ichihashi Y."/>
            <person name="Cheong K."/>
            <person name="Cui S."/>
            <person name="Der J.P."/>
            <person name="Gundlach H."/>
            <person name="Jiao Y."/>
            <person name="Hori C."/>
            <person name="Ishida J.K."/>
            <person name="Kasahara H."/>
            <person name="Kiba T."/>
            <person name="Kim M.S."/>
            <person name="Koo N."/>
            <person name="Laohavisit A."/>
            <person name="Lee Y.H."/>
            <person name="Lumba S."/>
            <person name="McCourt P."/>
            <person name="Mortimer J.C."/>
            <person name="Mutuku J.M."/>
            <person name="Nomura T."/>
            <person name="Sasaki-Sekimoto Y."/>
            <person name="Seto Y."/>
            <person name="Wang Y."/>
            <person name="Wakatake T."/>
            <person name="Sakakibara H."/>
            <person name="Demura T."/>
            <person name="Yamaguchi S."/>
            <person name="Yoneyama K."/>
            <person name="Manabe R.I."/>
            <person name="Nelson D.C."/>
            <person name="Schulman A.H."/>
            <person name="Timko M.P."/>
            <person name="dePamphilis C.W."/>
            <person name="Choi D."/>
            <person name="Shirasu K."/>
        </authorList>
    </citation>
    <scope>NUCLEOTIDE SEQUENCE [LARGE SCALE GENOMIC DNA]</scope>
    <source>
        <strain evidence="3">cv. UVA1</strain>
    </source>
</reference>
<dbReference type="PANTHER" id="PTHR33785">
    <property type="entry name" value="OS06G0550800 PROTEIN"/>
    <property type="match status" value="1"/>
</dbReference>
<feature type="region of interest" description="Disordered" evidence="1">
    <location>
        <begin position="72"/>
        <end position="124"/>
    </location>
</feature>
<evidence type="ECO:0000256" key="1">
    <source>
        <dbReference type="SAM" id="MobiDB-lite"/>
    </source>
</evidence>
<evidence type="ECO:0000313" key="3">
    <source>
        <dbReference type="Proteomes" id="UP000325081"/>
    </source>
</evidence>